<protein>
    <recommendedName>
        <fullName evidence="4">SAM domain-containing protein</fullName>
    </recommendedName>
</protein>
<accession>A0ABN9T144</accession>
<comment type="caution">
    <text evidence="2">The sequence shown here is derived from an EMBL/GenBank/DDBJ whole genome shotgun (WGS) entry which is preliminary data.</text>
</comment>
<evidence type="ECO:0000313" key="3">
    <source>
        <dbReference type="Proteomes" id="UP001189429"/>
    </source>
</evidence>
<feature type="compositionally biased region" description="Low complexity" evidence="1">
    <location>
        <begin position="241"/>
        <end position="255"/>
    </location>
</feature>
<dbReference type="EMBL" id="CAUYUJ010014237">
    <property type="protein sequence ID" value="CAK0838637.1"/>
    <property type="molecule type" value="Genomic_DNA"/>
</dbReference>
<organism evidence="2 3">
    <name type="scientific">Prorocentrum cordatum</name>
    <dbReference type="NCBI Taxonomy" id="2364126"/>
    <lineage>
        <taxon>Eukaryota</taxon>
        <taxon>Sar</taxon>
        <taxon>Alveolata</taxon>
        <taxon>Dinophyceae</taxon>
        <taxon>Prorocentrales</taxon>
        <taxon>Prorocentraceae</taxon>
        <taxon>Prorocentrum</taxon>
    </lineage>
</organism>
<evidence type="ECO:0000313" key="2">
    <source>
        <dbReference type="EMBL" id="CAK0838637.1"/>
    </source>
</evidence>
<proteinExistence type="predicted"/>
<gene>
    <name evidence="2" type="ORF">PCOR1329_LOCUS34540</name>
</gene>
<reference evidence="2" key="1">
    <citation type="submission" date="2023-10" db="EMBL/GenBank/DDBJ databases">
        <authorList>
            <person name="Chen Y."/>
            <person name="Shah S."/>
            <person name="Dougan E. K."/>
            <person name="Thang M."/>
            <person name="Chan C."/>
        </authorList>
    </citation>
    <scope>NUCLEOTIDE SEQUENCE [LARGE SCALE GENOMIC DNA]</scope>
</reference>
<evidence type="ECO:0008006" key="4">
    <source>
        <dbReference type="Google" id="ProtNLM"/>
    </source>
</evidence>
<keyword evidence="3" id="KW-1185">Reference proteome</keyword>
<feature type="region of interest" description="Disordered" evidence="1">
    <location>
        <begin position="227"/>
        <end position="273"/>
    </location>
</feature>
<sequence>MALFWSWPRLVDLRKRAHVCADVFSSGVQLVVILGHQGCLGGLLLLGRFWRWVGSDARGDLGEGKDPEPGAGPRLCDQCVEAAEARSWALSLALLVCGQAPPGAAEGGPAGLLWLWAAAAVALHLVVAACREEQTLPAARAPRAMAARGIADMSAEDSVGTFLEALRAGYGAKWGPVFEGFGLELVEDLLEAPADELAQLEDRLAAAGAGPAHIRKMRQAIGALRGEDPAAAGPSPPPAPAAARVPAAAGGAPRAQEPTLATAPNPFDSPRPEVHGQMFAASLRLTVAFTRPPFAASFFVARAEFACYLIVESFVLV</sequence>
<name>A0ABN9T144_9DINO</name>
<dbReference type="Proteomes" id="UP001189429">
    <property type="component" value="Unassembled WGS sequence"/>
</dbReference>
<evidence type="ECO:0000256" key="1">
    <source>
        <dbReference type="SAM" id="MobiDB-lite"/>
    </source>
</evidence>